<feature type="region of interest" description="Disordered" evidence="1">
    <location>
        <begin position="555"/>
        <end position="582"/>
    </location>
</feature>
<feature type="region of interest" description="Disordered" evidence="1">
    <location>
        <begin position="312"/>
        <end position="370"/>
    </location>
</feature>
<feature type="compositionally biased region" description="Low complexity" evidence="1">
    <location>
        <begin position="52"/>
        <end position="89"/>
    </location>
</feature>
<dbReference type="EMBL" id="KZ819286">
    <property type="protein sequence ID" value="PWN99934.1"/>
    <property type="molecule type" value="Genomic_DNA"/>
</dbReference>
<dbReference type="Proteomes" id="UP000245946">
    <property type="component" value="Unassembled WGS sequence"/>
</dbReference>
<feature type="compositionally biased region" description="Gly residues" evidence="1">
    <location>
        <begin position="225"/>
        <end position="236"/>
    </location>
</feature>
<dbReference type="OrthoDB" id="3366752at2759"/>
<accession>A0A316ZFW9</accession>
<dbReference type="RefSeq" id="XP_025600213.1">
    <property type="nucleotide sequence ID" value="XM_025739429.1"/>
</dbReference>
<feature type="compositionally biased region" description="Polar residues" evidence="1">
    <location>
        <begin position="320"/>
        <end position="330"/>
    </location>
</feature>
<feature type="compositionally biased region" description="Low complexity" evidence="1">
    <location>
        <begin position="417"/>
        <end position="435"/>
    </location>
</feature>
<reference evidence="2 3" key="1">
    <citation type="journal article" date="2018" name="Mol. Biol. Evol.">
        <title>Broad Genomic Sampling Reveals a Smut Pathogenic Ancestry of the Fungal Clade Ustilaginomycotina.</title>
        <authorList>
            <person name="Kijpornyongpan T."/>
            <person name="Mondo S.J."/>
            <person name="Barry K."/>
            <person name="Sandor L."/>
            <person name="Lee J."/>
            <person name="Lipzen A."/>
            <person name="Pangilinan J."/>
            <person name="LaButti K."/>
            <person name="Hainaut M."/>
            <person name="Henrissat B."/>
            <person name="Grigoriev I.V."/>
            <person name="Spatafora J.W."/>
            <person name="Aime M.C."/>
        </authorList>
    </citation>
    <scope>NUCLEOTIDE SEQUENCE [LARGE SCALE GENOMIC DNA]</scope>
    <source>
        <strain evidence="2 3">MCA 4186</strain>
    </source>
</reference>
<sequence length="980" mass="101356">MSGTEHHEAAQSAGSASTGPLPSPAATRRQSAPRLVAPLHVASARSRNSPRALSSPLSDDGSLALSGSGSGSASLPAGSDAASLGASRPSPEPERRIPVYVRLVPRDLWLRMHIDLRSTMGAVKDAVLDRAGVPHADPTLSPHFFEEVTGAAAAGTATKNGVVIPADPGVLPKVFIARKAGYSGSSDAPDIASLADLAVSAESASARQRAKAASAASAARAILGGDPGRGGPGRLGPVGVSMSSSLSTSSADSSNLLPQSKAVGKRAASPRSFERPAMVSRASSPMVDTLGVSSVTTAHRTPRPMASFSALGAATAKDGPSSSHSQTNLASLPGSPASVQTSRNAAAGSSSPTPQRATDPRASSLVTLGGSPALPAARSAYLDYTQHGLPGNVEALRLEQEALARSRAPLHVAPAMTASTSVASTSTSTDASLRSPSSEEGMRLVRLSAAAKLRQAGVRSPFDSEEEDPLEGSTSEEEDLWSVAEGGTGAADEDDSRSSISMSSCNDGDGLRTRDESVLWGTQLEEAMERRAAEQAADAAGASREQLAHLQVDAVRRSSTATGQSSTSSNSGRHKASSERMRSGTITAASALAARGGPIALPEEQDAPTPHSAKVPVPVRSSSAGLSEPSSLPCGDGGEPASLDSVISLNAAASVEPSSMPEPAKALLRGGRIAGIQLDEISAWDKATHPLSSRFSVYSFANGHLMEDWRTVAAFRLRPFELLEVQLARPRDRIHLPRTGEANMAIMSEEAVSRRKRAETASNAVVAAAAASGATGAALLRAAPTSAPAPNANPALDERYVEPFSEGWYYVLKPGSGSSKAQKAGLGMWKLRWVVIRGWSLSIFRQAPTRSYLGTSNGVSSWHLSAIKWAATERADGATNPPSAGRQLASESITIAFSTAVVSDYSIDEAEFAGRSSVTLRALSEYDHRALFNIVARACCRHSGSAPDAETGLDIEAWRRRAIARATIAAARCNPVRRGR</sequence>
<feature type="compositionally biased region" description="Low complexity" evidence="1">
    <location>
        <begin position="498"/>
        <end position="507"/>
    </location>
</feature>
<evidence type="ECO:0000313" key="2">
    <source>
        <dbReference type="EMBL" id="PWN99934.1"/>
    </source>
</evidence>
<feature type="compositionally biased region" description="Low complexity" evidence="1">
    <location>
        <begin position="621"/>
        <end position="633"/>
    </location>
</feature>
<dbReference type="AlphaFoldDB" id="A0A316ZFW9"/>
<feature type="region of interest" description="Disordered" evidence="1">
    <location>
        <begin position="222"/>
        <end position="284"/>
    </location>
</feature>
<organism evidence="2 3">
    <name type="scientific">Tilletiopsis washingtonensis</name>
    <dbReference type="NCBI Taxonomy" id="58919"/>
    <lineage>
        <taxon>Eukaryota</taxon>
        <taxon>Fungi</taxon>
        <taxon>Dikarya</taxon>
        <taxon>Basidiomycota</taxon>
        <taxon>Ustilaginomycotina</taxon>
        <taxon>Exobasidiomycetes</taxon>
        <taxon>Entylomatales</taxon>
        <taxon>Entylomatales incertae sedis</taxon>
        <taxon>Tilletiopsis</taxon>
    </lineage>
</organism>
<feature type="compositionally biased region" description="Acidic residues" evidence="1">
    <location>
        <begin position="463"/>
        <end position="480"/>
    </location>
</feature>
<evidence type="ECO:0008006" key="4">
    <source>
        <dbReference type="Google" id="ProtNLM"/>
    </source>
</evidence>
<protein>
    <recommendedName>
        <fullName evidence="4">PH domain-containing protein</fullName>
    </recommendedName>
</protein>
<gene>
    <name evidence="2" type="ORF">FA09DRAFT_199187</name>
</gene>
<dbReference type="GeneID" id="37266975"/>
<feature type="region of interest" description="Disordered" evidence="1">
    <location>
        <begin position="417"/>
        <end position="441"/>
    </location>
</feature>
<feature type="region of interest" description="Disordered" evidence="1">
    <location>
        <begin position="1"/>
        <end position="93"/>
    </location>
</feature>
<feature type="compositionally biased region" description="Low complexity" evidence="1">
    <location>
        <begin position="558"/>
        <end position="571"/>
    </location>
</feature>
<dbReference type="STRING" id="58919.A0A316ZFW9"/>
<feature type="region of interest" description="Disordered" evidence="1">
    <location>
        <begin position="600"/>
        <end position="639"/>
    </location>
</feature>
<evidence type="ECO:0000256" key="1">
    <source>
        <dbReference type="SAM" id="MobiDB-lite"/>
    </source>
</evidence>
<feature type="compositionally biased region" description="Polar residues" evidence="1">
    <location>
        <begin position="337"/>
        <end position="356"/>
    </location>
</feature>
<feature type="compositionally biased region" description="Low complexity" evidence="1">
    <location>
        <begin position="237"/>
        <end position="254"/>
    </location>
</feature>
<feature type="region of interest" description="Disordered" evidence="1">
    <location>
        <begin position="455"/>
        <end position="514"/>
    </location>
</feature>
<proteinExistence type="predicted"/>
<keyword evidence="3" id="KW-1185">Reference proteome</keyword>
<name>A0A316ZFW9_9BASI</name>
<evidence type="ECO:0000313" key="3">
    <source>
        <dbReference type="Proteomes" id="UP000245946"/>
    </source>
</evidence>